<sequence length="136" mass="14645">MASMNINLAGKTLAAANVEYTVGLQLSDDYFIRIESPFEIVSPGSVIKLSPEDDAAPNFEPLIKLVGQRIIEAEISDKGTLEVHFENSVSLSVEADPEYEAWTVTGPAGLIIVCLAGGELSVWNAKIEGRDNTPRP</sequence>
<protein>
    <submittedName>
        <fullName evidence="1">Uncharacterized protein</fullName>
    </submittedName>
</protein>
<dbReference type="Proteomes" id="UP000018763">
    <property type="component" value="Chromosome"/>
</dbReference>
<evidence type="ECO:0000313" key="1">
    <source>
        <dbReference type="EMBL" id="AHC25214.1"/>
    </source>
</evidence>
<evidence type="ECO:0000313" key="2">
    <source>
        <dbReference type="Proteomes" id="UP000018763"/>
    </source>
</evidence>
<gene>
    <name evidence="1" type="ORF">D174_11715</name>
</gene>
<proteinExistence type="predicted"/>
<organism evidence="1 2">
    <name type="scientific">Mycolicibacterium neoaurum VKM Ac-1815D</name>
    <dbReference type="NCBI Taxonomy" id="700508"/>
    <lineage>
        <taxon>Bacteria</taxon>
        <taxon>Bacillati</taxon>
        <taxon>Actinomycetota</taxon>
        <taxon>Actinomycetes</taxon>
        <taxon>Mycobacteriales</taxon>
        <taxon>Mycobacteriaceae</taxon>
        <taxon>Mycolicibacterium</taxon>
    </lineage>
</organism>
<keyword evidence="2" id="KW-1185">Reference proteome</keyword>
<dbReference type="AlphaFoldDB" id="V5XCS9"/>
<accession>V5XCS9</accession>
<dbReference type="Pfam" id="PF19686">
    <property type="entry name" value="DUF6188"/>
    <property type="match status" value="1"/>
</dbReference>
<dbReference type="EMBL" id="CP006936">
    <property type="protein sequence ID" value="AHC25214.1"/>
    <property type="molecule type" value="Genomic_DNA"/>
</dbReference>
<dbReference type="InterPro" id="IPR046179">
    <property type="entry name" value="DUF6188"/>
</dbReference>
<reference evidence="1 2" key="1">
    <citation type="journal article" date="2014" name="Genome Announc.">
        <title>Complete Genome Sequence of Sterol-Transforming Mycobacterium neoaurum Strain VKM Ac-1815D.</title>
        <authorList>
            <person name="Shtratnikova V.Y."/>
            <person name="Bragin E.Y."/>
            <person name="Dovbnya D.V."/>
            <person name="Pekov Y.A."/>
            <person name="Schelkunov M.I."/>
            <person name="Strizhov N."/>
            <person name="Ivashina T.V."/>
            <person name="Ashapkin V.V."/>
            <person name="Donova M.V."/>
        </authorList>
    </citation>
    <scope>NUCLEOTIDE SEQUENCE [LARGE SCALE GENOMIC DNA]</scope>
    <source>
        <strain evidence="1 2">VKM Ac-1815D</strain>
    </source>
</reference>
<name>V5XCS9_MYCNE</name>